<feature type="signal peptide" evidence="2">
    <location>
        <begin position="1"/>
        <end position="22"/>
    </location>
</feature>
<evidence type="ECO:0008006" key="5">
    <source>
        <dbReference type="Google" id="ProtNLM"/>
    </source>
</evidence>
<organism evidence="3 4">
    <name type="scientific">Emiliania huxleyi (strain CCMP1516)</name>
    <dbReference type="NCBI Taxonomy" id="280463"/>
    <lineage>
        <taxon>Eukaryota</taxon>
        <taxon>Haptista</taxon>
        <taxon>Haptophyta</taxon>
        <taxon>Prymnesiophyceae</taxon>
        <taxon>Isochrysidales</taxon>
        <taxon>Noelaerhabdaceae</taxon>
        <taxon>Emiliania</taxon>
    </lineage>
</organism>
<sequence>MPRTTPQPLLALAAALLSVASAQTPSAGVPSDVKHIRCETCESLVSAAHRRFAELRKGSKKALSEEDAMSVVETVCDPEADGGAWLRSLDLQEQGRRLRLVKQAEDGPCGVECATLRLACQALMEEGWENELGEALYGAVDADELAESACREWSSACRKPAPKLDPARPAGPPFRAYTQEERAARLGGPPPAGLLTAAALAGRLGLPPPPASEADPALDGLDGFDDGGGETSGRGSALFSLDRSEAFRPVAGCLPPWCALVVGAVGGAVGGDAAAARGHVSVSGAAPWHDDQAVEAAALLYASHGGAGVLRFWRAWAAAPRCASRPAAPCVMSVLRRIELPPLELAALSAALAARTEAPMVEAWAQHAAAAMGRDEGRGAVVAAACNETHASIRAAVAAATTGACAGDAAEVVDHALPSAGEGAGSPRLVAYVDPHSPGLAKAIERLLEAAAGRSAANRNAALCDYRIVPQLHRFSSDIIVNSVVRCEDA</sequence>
<proteinExistence type="predicted"/>
<dbReference type="Proteomes" id="UP000013827">
    <property type="component" value="Unassembled WGS sequence"/>
</dbReference>
<evidence type="ECO:0000256" key="1">
    <source>
        <dbReference type="SAM" id="MobiDB-lite"/>
    </source>
</evidence>
<reference evidence="4" key="1">
    <citation type="journal article" date="2013" name="Nature">
        <title>Pan genome of the phytoplankton Emiliania underpins its global distribution.</title>
        <authorList>
            <person name="Read B.A."/>
            <person name="Kegel J."/>
            <person name="Klute M.J."/>
            <person name="Kuo A."/>
            <person name="Lefebvre S.C."/>
            <person name="Maumus F."/>
            <person name="Mayer C."/>
            <person name="Miller J."/>
            <person name="Monier A."/>
            <person name="Salamov A."/>
            <person name="Young J."/>
            <person name="Aguilar M."/>
            <person name="Claverie J.M."/>
            <person name="Frickenhaus S."/>
            <person name="Gonzalez K."/>
            <person name="Herman E.K."/>
            <person name="Lin Y.C."/>
            <person name="Napier J."/>
            <person name="Ogata H."/>
            <person name="Sarno A.F."/>
            <person name="Shmutz J."/>
            <person name="Schroeder D."/>
            <person name="de Vargas C."/>
            <person name="Verret F."/>
            <person name="von Dassow P."/>
            <person name="Valentin K."/>
            <person name="Van de Peer Y."/>
            <person name="Wheeler G."/>
            <person name="Dacks J.B."/>
            <person name="Delwiche C.F."/>
            <person name="Dyhrman S.T."/>
            <person name="Glockner G."/>
            <person name="John U."/>
            <person name="Richards T."/>
            <person name="Worden A.Z."/>
            <person name="Zhang X."/>
            <person name="Grigoriev I.V."/>
            <person name="Allen A.E."/>
            <person name="Bidle K."/>
            <person name="Borodovsky M."/>
            <person name="Bowler C."/>
            <person name="Brownlee C."/>
            <person name="Cock J.M."/>
            <person name="Elias M."/>
            <person name="Gladyshev V.N."/>
            <person name="Groth M."/>
            <person name="Guda C."/>
            <person name="Hadaegh A."/>
            <person name="Iglesias-Rodriguez M.D."/>
            <person name="Jenkins J."/>
            <person name="Jones B.M."/>
            <person name="Lawson T."/>
            <person name="Leese F."/>
            <person name="Lindquist E."/>
            <person name="Lobanov A."/>
            <person name="Lomsadze A."/>
            <person name="Malik S.B."/>
            <person name="Marsh M.E."/>
            <person name="Mackinder L."/>
            <person name="Mock T."/>
            <person name="Mueller-Roeber B."/>
            <person name="Pagarete A."/>
            <person name="Parker M."/>
            <person name="Probert I."/>
            <person name="Quesneville H."/>
            <person name="Raines C."/>
            <person name="Rensing S.A."/>
            <person name="Riano-Pachon D.M."/>
            <person name="Richier S."/>
            <person name="Rokitta S."/>
            <person name="Shiraiwa Y."/>
            <person name="Soanes D.M."/>
            <person name="van der Giezen M."/>
            <person name="Wahlund T.M."/>
            <person name="Williams B."/>
            <person name="Wilson W."/>
            <person name="Wolfe G."/>
            <person name="Wurch L.L."/>
        </authorList>
    </citation>
    <scope>NUCLEOTIDE SEQUENCE</scope>
</reference>
<dbReference type="HOGENOM" id="CLU_557363_0_0_1"/>
<dbReference type="PANTHER" id="PTHR36058:SF1">
    <property type="entry name" value="NUCLEOPHOSMIN"/>
    <property type="match status" value="1"/>
</dbReference>
<feature type="chain" id="PRO_5044200700" description="Saposin B-type domain-containing protein" evidence="2">
    <location>
        <begin position="23"/>
        <end position="490"/>
    </location>
</feature>
<feature type="region of interest" description="Disordered" evidence="1">
    <location>
        <begin position="205"/>
        <end position="229"/>
    </location>
</feature>
<dbReference type="RefSeq" id="XP_005763481.1">
    <property type="nucleotide sequence ID" value="XM_005763424.1"/>
</dbReference>
<evidence type="ECO:0000313" key="4">
    <source>
        <dbReference type="Proteomes" id="UP000013827"/>
    </source>
</evidence>
<keyword evidence="4" id="KW-1185">Reference proteome</keyword>
<dbReference type="eggNOG" id="ENOG502QUBV">
    <property type="taxonomic scope" value="Eukaryota"/>
</dbReference>
<accession>A0A0D3IIG7</accession>
<keyword evidence="2" id="KW-0732">Signal</keyword>
<dbReference type="AlphaFoldDB" id="A0A0D3IIG7"/>
<name>A0A0D3IIG7_EMIH1</name>
<dbReference type="EnsemblProtists" id="EOD11052">
    <property type="protein sequence ID" value="EOD11052"/>
    <property type="gene ID" value="EMIHUDRAFT_120421"/>
</dbReference>
<reference evidence="3" key="2">
    <citation type="submission" date="2024-10" db="UniProtKB">
        <authorList>
            <consortium name="EnsemblProtists"/>
        </authorList>
    </citation>
    <scope>IDENTIFICATION</scope>
</reference>
<evidence type="ECO:0000256" key="2">
    <source>
        <dbReference type="SAM" id="SignalP"/>
    </source>
</evidence>
<dbReference type="GeneID" id="17257199"/>
<protein>
    <recommendedName>
        <fullName evidence="5">Saposin B-type domain-containing protein</fullName>
    </recommendedName>
</protein>
<dbReference type="KEGG" id="ehx:EMIHUDRAFT_120421"/>
<dbReference type="PaxDb" id="2903-EOD11052"/>
<evidence type="ECO:0000313" key="3">
    <source>
        <dbReference type="EnsemblProtists" id="EOD11052"/>
    </source>
</evidence>
<dbReference type="PANTHER" id="PTHR36058">
    <property type="entry name" value="NUCLEOPHOSMIN"/>
    <property type="match status" value="1"/>
</dbReference>